<dbReference type="OrthoDB" id="185373at2759"/>
<feature type="repeat" description="PPR" evidence="3">
    <location>
        <begin position="202"/>
        <end position="236"/>
    </location>
</feature>
<dbReference type="EMBL" id="RXIC02000024">
    <property type="protein sequence ID" value="KAB1211402.1"/>
    <property type="molecule type" value="Genomic_DNA"/>
</dbReference>
<comment type="caution">
    <text evidence="4">The sequence shown here is derived from an EMBL/GenBank/DDBJ whole genome shotgun (WGS) entry which is preliminary data.</text>
</comment>
<dbReference type="PANTHER" id="PTHR47932">
    <property type="entry name" value="ATPASE EXPRESSION PROTEIN 3"/>
    <property type="match status" value="1"/>
</dbReference>
<feature type="repeat" description="PPR" evidence="3">
    <location>
        <begin position="450"/>
        <end position="484"/>
    </location>
</feature>
<feature type="repeat" description="PPR" evidence="3">
    <location>
        <begin position="274"/>
        <end position="308"/>
    </location>
</feature>
<accession>A0A6A1VEW1</accession>
<keyword evidence="2" id="KW-0677">Repeat</keyword>
<feature type="repeat" description="PPR" evidence="3">
    <location>
        <begin position="485"/>
        <end position="519"/>
    </location>
</feature>
<feature type="repeat" description="PPR" evidence="3">
    <location>
        <begin position="379"/>
        <end position="413"/>
    </location>
</feature>
<comment type="similarity">
    <text evidence="1">Belongs to the PPR family. P subfamily.</text>
</comment>
<feature type="repeat" description="PPR" evidence="3">
    <location>
        <begin position="550"/>
        <end position="584"/>
    </location>
</feature>
<evidence type="ECO:0000313" key="5">
    <source>
        <dbReference type="Proteomes" id="UP000516437"/>
    </source>
</evidence>
<dbReference type="SUPFAM" id="SSF81901">
    <property type="entry name" value="HCP-like"/>
    <property type="match status" value="1"/>
</dbReference>
<proteinExistence type="inferred from homology"/>
<dbReference type="Gene3D" id="1.25.40.10">
    <property type="entry name" value="Tetratricopeptide repeat domain"/>
    <property type="match status" value="4"/>
</dbReference>
<dbReference type="Pfam" id="PF01535">
    <property type="entry name" value="PPR"/>
    <property type="match status" value="2"/>
</dbReference>
<evidence type="ECO:0000313" key="4">
    <source>
        <dbReference type="EMBL" id="KAB1211402.1"/>
    </source>
</evidence>
<dbReference type="PROSITE" id="PS51375">
    <property type="entry name" value="PPR"/>
    <property type="match status" value="9"/>
</dbReference>
<dbReference type="AlphaFoldDB" id="A0A6A1VEW1"/>
<feature type="repeat" description="PPR" evidence="3">
    <location>
        <begin position="414"/>
        <end position="444"/>
    </location>
</feature>
<dbReference type="Proteomes" id="UP000516437">
    <property type="component" value="Chromosome 6"/>
</dbReference>
<dbReference type="Pfam" id="PF13812">
    <property type="entry name" value="PPR_3"/>
    <property type="match status" value="1"/>
</dbReference>
<evidence type="ECO:0000256" key="3">
    <source>
        <dbReference type="PROSITE-ProRule" id="PRU00708"/>
    </source>
</evidence>
<feature type="repeat" description="PPR" evidence="3">
    <location>
        <begin position="309"/>
        <end position="343"/>
    </location>
</feature>
<keyword evidence="5" id="KW-1185">Reference proteome</keyword>
<evidence type="ECO:0000256" key="1">
    <source>
        <dbReference type="ARBA" id="ARBA00007626"/>
    </source>
</evidence>
<dbReference type="PANTHER" id="PTHR47932:SF44">
    <property type="entry name" value="MIOREX COMPLEX COMPONENT 1"/>
    <property type="match status" value="1"/>
</dbReference>
<organism evidence="4 5">
    <name type="scientific">Morella rubra</name>
    <name type="common">Chinese bayberry</name>
    <dbReference type="NCBI Taxonomy" id="262757"/>
    <lineage>
        <taxon>Eukaryota</taxon>
        <taxon>Viridiplantae</taxon>
        <taxon>Streptophyta</taxon>
        <taxon>Embryophyta</taxon>
        <taxon>Tracheophyta</taxon>
        <taxon>Spermatophyta</taxon>
        <taxon>Magnoliopsida</taxon>
        <taxon>eudicotyledons</taxon>
        <taxon>Gunneridae</taxon>
        <taxon>Pentapetalae</taxon>
        <taxon>rosids</taxon>
        <taxon>fabids</taxon>
        <taxon>Fagales</taxon>
        <taxon>Myricaceae</taxon>
        <taxon>Morella</taxon>
    </lineage>
</organism>
<protein>
    <recommendedName>
        <fullName evidence="6">Pentacotripeptide-repeat region of PRORP domain-containing protein</fullName>
    </recommendedName>
</protein>
<sequence length="633" mass="71896">MTNSVSVMDFSNGFSCQQYPCNPTSYLLRISSRYSRCCVYVNSAITSNRWCVFMPELGIISVRRPRTPKMSLLRSITMDRLRIVGKMVTTVGSNLVFEEEEEEKELIKVGDEGFGASLVEQILPPLGEVATHEDPDVEPICVKQPESISNESATVNETRVHLLEEIDEEVLSKRVLELSRTNKVRSALELVRSMAFSGLSPNLHACNSLLSCLLRNRLLNDGLRVFEFMKTKKITTWHTYSLVLKAVANSRGCDAALKIFMEVLGECEVKKDIDAIVYNTMITVCGKVNNWVETERIWKSMKTNGCCATRVTYCLLVSNFVRSGQNELALDAYSEMVQNGFEPGNDTMQAIISSCMKEGKWNLALSVFQDMLKGGCKPNLIACNALINSLGKARQYKLAFEVYNIMRSLGHLPDSYTWNALLGALYRADRHDDVLQLFDSIKRDLGSQLNLHLYNTALMSCSKLGSWKRALQLLWQMETSGLLVPTASYNLVISACEIARKPEVALQVYEHMLHQKCSPDTFTYLSLLRGCIWGSLWDEVEGIINRAAPSVSLYNAVIQGMCLRGKIDSAKKLYRKMREHGLHPDGKTRSLMLQNLPRDSARQRNRWSCRYREHQQRNFRYREHGPHGRRKMK</sequence>
<dbReference type="InterPro" id="IPR002885">
    <property type="entry name" value="PPR_rpt"/>
</dbReference>
<gene>
    <name evidence="4" type="ORF">CJ030_MR6G021408</name>
</gene>
<dbReference type="Pfam" id="PF13041">
    <property type="entry name" value="PPR_2"/>
    <property type="match status" value="4"/>
</dbReference>
<reference evidence="4 5" key="1">
    <citation type="journal article" date="2019" name="Plant Biotechnol. J.">
        <title>The red bayberry genome and genetic basis of sex determination.</title>
        <authorList>
            <person name="Jia H.M."/>
            <person name="Jia H.J."/>
            <person name="Cai Q.L."/>
            <person name="Wang Y."/>
            <person name="Zhao H.B."/>
            <person name="Yang W.F."/>
            <person name="Wang G.Y."/>
            <person name="Li Y.H."/>
            <person name="Zhan D.L."/>
            <person name="Shen Y.T."/>
            <person name="Niu Q.F."/>
            <person name="Chang L."/>
            <person name="Qiu J."/>
            <person name="Zhao L."/>
            <person name="Xie H.B."/>
            <person name="Fu W.Y."/>
            <person name="Jin J."/>
            <person name="Li X.W."/>
            <person name="Jiao Y."/>
            <person name="Zhou C.C."/>
            <person name="Tu T."/>
            <person name="Chai C.Y."/>
            <person name="Gao J.L."/>
            <person name="Fan L.J."/>
            <person name="van de Weg E."/>
            <person name="Wang J.Y."/>
            <person name="Gao Z.S."/>
        </authorList>
    </citation>
    <scope>NUCLEOTIDE SEQUENCE [LARGE SCALE GENOMIC DNA]</scope>
    <source>
        <tissue evidence="4">Leaves</tissue>
    </source>
</reference>
<dbReference type="InterPro" id="IPR011990">
    <property type="entry name" value="TPR-like_helical_dom_sf"/>
</dbReference>
<feature type="repeat" description="PPR" evidence="3">
    <location>
        <begin position="344"/>
        <end position="378"/>
    </location>
</feature>
<name>A0A6A1VEW1_9ROSI</name>
<evidence type="ECO:0008006" key="6">
    <source>
        <dbReference type="Google" id="ProtNLM"/>
    </source>
</evidence>
<dbReference type="NCBIfam" id="TIGR00756">
    <property type="entry name" value="PPR"/>
    <property type="match status" value="8"/>
</dbReference>
<evidence type="ECO:0000256" key="2">
    <source>
        <dbReference type="ARBA" id="ARBA00022737"/>
    </source>
</evidence>